<accession>A0A1J1ISE5</accession>
<proteinExistence type="predicted"/>
<dbReference type="EMBL" id="CVRI01000059">
    <property type="protein sequence ID" value="CRL03155.1"/>
    <property type="molecule type" value="Genomic_DNA"/>
</dbReference>
<organism evidence="1 2">
    <name type="scientific">Clunio marinus</name>
    <dbReference type="NCBI Taxonomy" id="568069"/>
    <lineage>
        <taxon>Eukaryota</taxon>
        <taxon>Metazoa</taxon>
        <taxon>Ecdysozoa</taxon>
        <taxon>Arthropoda</taxon>
        <taxon>Hexapoda</taxon>
        <taxon>Insecta</taxon>
        <taxon>Pterygota</taxon>
        <taxon>Neoptera</taxon>
        <taxon>Endopterygota</taxon>
        <taxon>Diptera</taxon>
        <taxon>Nematocera</taxon>
        <taxon>Chironomoidea</taxon>
        <taxon>Chironomidae</taxon>
        <taxon>Clunio</taxon>
    </lineage>
</organism>
<name>A0A1J1ISE5_9DIPT</name>
<evidence type="ECO:0000313" key="1">
    <source>
        <dbReference type="EMBL" id="CRL03155.1"/>
    </source>
</evidence>
<keyword evidence="2" id="KW-1185">Reference proteome</keyword>
<reference evidence="1 2" key="1">
    <citation type="submission" date="2015-04" db="EMBL/GenBank/DDBJ databases">
        <authorList>
            <person name="Syromyatnikov M.Y."/>
            <person name="Popov V.N."/>
        </authorList>
    </citation>
    <scope>NUCLEOTIDE SEQUENCE [LARGE SCALE GENOMIC DNA]</scope>
</reference>
<gene>
    <name evidence="1" type="ORF">CLUMA_CG016619</name>
</gene>
<evidence type="ECO:0000313" key="2">
    <source>
        <dbReference type="Proteomes" id="UP000183832"/>
    </source>
</evidence>
<dbReference type="Proteomes" id="UP000183832">
    <property type="component" value="Unassembled WGS sequence"/>
</dbReference>
<dbReference type="AlphaFoldDB" id="A0A1J1ISE5"/>
<dbReference type="OrthoDB" id="189220at2759"/>
<sequence length="63" mass="7426">MKFFTQHNHSTMKQILFVDSITLGTQCIHNYMPKLSKHILGQRRKCDALNIQALFYVTQQETK</sequence>
<protein>
    <submittedName>
        <fullName evidence="1">CLUMA_CG016619, isoform A</fullName>
    </submittedName>
</protein>